<dbReference type="RefSeq" id="WP_382433663.1">
    <property type="nucleotide sequence ID" value="NZ_JBHSHJ010000011.1"/>
</dbReference>
<sequence>MPSPRAQVLIVDDQPENIEVLGETLADICEIGFALSGPEGLTQVAEHRPDLILLDVMMPDMNGYEVLEILQRDPNTREVPVIFVTARIDADSETRGIEAGAVDFIHKPINPQVVKARVSAHLERAQQRAALAELNQQLQDSLAQIKAAQSRLLVLSTAIEQSPLTVMVTDLDGHIEYVNPYFTQLTGYTFDEVHGRKPSMLKSGLTDPTIYRDLWIQLSQGQCWVGEIINRTKAGDTYVEETHIAPVVDAEGQRQHYVAIKLDITERKHAQQKLDHLAHYDILTNLPNRSLFLDRAERGLALAKRHDRPLALLFIDLDKFKPINDTWGHAVGDVVLQEVARRMQACVRESDTVSRVGGDEFVVLLLNLNTPADALMVAEKIRVALNEPMLIDDKTLSISSCIGVALYPEHGQTQMELSRHADAAMYQAKERGRDRVVLFDATMSSA</sequence>
<dbReference type="SUPFAM" id="SSF52172">
    <property type="entry name" value="CheY-like"/>
    <property type="match status" value="1"/>
</dbReference>
<keyword evidence="8" id="KW-1185">Reference proteome</keyword>
<keyword evidence="2" id="KW-0175">Coiled coil</keyword>
<evidence type="ECO:0000259" key="3">
    <source>
        <dbReference type="PROSITE" id="PS50110"/>
    </source>
</evidence>
<dbReference type="Gene3D" id="3.40.50.2300">
    <property type="match status" value="1"/>
</dbReference>
<feature type="domain" description="Response regulatory" evidence="3">
    <location>
        <begin position="7"/>
        <end position="122"/>
    </location>
</feature>
<dbReference type="SUPFAM" id="SSF55073">
    <property type="entry name" value="Nucleotide cyclase"/>
    <property type="match status" value="1"/>
</dbReference>
<evidence type="ECO:0000313" key="7">
    <source>
        <dbReference type="EMBL" id="MFC4789869.1"/>
    </source>
</evidence>
<dbReference type="InterPro" id="IPR001789">
    <property type="entry name" value="Sig_transdc_resp-reg_receiver"/>
</dbReference>
<evidence type="ECO:0000259" key="6">
    <source>
        <dbReference type="PROSITE" id="PS50887"/>
    </source>
</evidence>
<dbReference type="NCBIfam" id="TIGR00254">
    <property type="entry name" value="GGDEF"/>
    <property type="match status" value="1"/>
</dbReference>
<dbReference type="SMART" id="SM00086">
    <property type="entry name" value="PAC"/>
    <property type="match status" value="1"/>
</dbReference>
<dbReference type="SMART" id="SM00091">
    <property type="entry name" value="PAS"/>
    <property type="match status" value="1"/>
</dbReference>
<dbReference type="PANTHER" id="PTHR46663:SF3">
    <property type="entry name" value="SLL0267 PROTEIN"/>
    <property type="match status" value="1"/>
</dbReference>
<dbReference type="InterPro" id="IPR011006">
    <property type="entry name" value="CheY-like_superfamily"/>
</dbReference>
<dbReference type="Proteomes" id="UP001596001">
    <property type="component" value="Unassembled WGS sequence"/>
</dbReference>
<dbReference type="InterPro" id="IPR000014">
    <property type="entry name" value="PAS"/>
</dbReference>
<dbReference type="InterPro" id="IPR000700">
    <property type="entry name" value="PAS-assoc_C"/>
</dbReference>
<dbReference type="EC" id="2.7.7.65" evidence="7"/>
<keyword evidence="7" id="KW-0548">Nucleotidyltransferase</keyword>
<proteinExistence type="predicted"/>
<dbReference type="SUPFAM" id="SSF55785">
    <property type="entry name" value="PYP-like sensor domain (PAS domain)"/>
    <property type="match status" value="1"/>
</dbReference>
<keyword evidence="7" id="KW-0808">Transferase</keyword>
<dbReference type="SMART" id="SM00448">
    <property type="entry name" value="REC"/>
    <property type="match status" value="1"/>
</dbReference>
<dbReference type="InterPro" id="IPR052163">
    <property type="entry name" value="DGC-Regulatory_Protein"/>
</dbReference>
<dbReference type="CDD" id="cd01949">
    <property type="entry name" value="GGDEF"/>
    <property type="match status" value="1"/>
</dbReference>
<protein>
    <submittedName>
        <fullName evidence="7">Diguanylate cyclase</fullName>
        <ecNumber evidence="7">2.7.7.65</ecNumber>
    </submittedName>
</protein>
<comment type="caution">
    <text evidence="7">The sequence shown here is derived from an EMBL/GenBank/DDBJ whole genome shotgun (WGS) entry which is preliminary data.</text>
</comment>
<feature type="coiled-coil region" evidence="2">
    <location>
        <begin position="115"/>
        <end position="151"/>
    </location>
</feature>
<accession>A0ABV9QGC8</accession>
<dbReference type="PANTHER" id="PTHR46663">
    <property type="entry name" value="DIGUANYLATE CYCLASE DGCT-RELATED"/>
    <property type="match status" value="1"/>
</dbReference>
<dbReference type="Pfam" id="PF13426">
    <property type="entry name" value="PAS_9"/>
    <property type="match status" value="1"/>
</dbReference>
<evidence type="ECO:0000259" key="5">
    <source>
        <dbReference type="PROSITE" id="PS50113"/>
    </source>
</evidence>
<dbReference type="PROSITE" id="PS50887">
    <property type="entry name" value="GGDEF"/>
    <property type="match status" value="1"/>
</dbReference>
<evidence type="ECO:0000259" key="4">
    <source>
        <dbReference type="PROSITE" id="PS50112"/>
    </source>
</evidence>
<evidence type="ECO:0000313" key="8">
    <source>
        <dbReference type="Proteomes" id="UP001596001"/>
    </source>
</evidence>
<dbReference type="PROSITE" id="PS50113">
    <property type="entry name" value="PAC"/>
    <property type="match status" value="1"/>
</dbReference>
<dbReference type="Gene3D" id="3.30.70.270">
    <property type="match status" value="1"/>
</dbReference>
<dbReference type="PROSITE" id="PS50112">
    <property type="entry name" value="PAS"/>
    <property type="match status" value="1"/>
</dbReference>
<organism evidence="7 8">
    <name type="scientific">Giesbergeria sinuosa</name>
    <dbReference type="NCBI Taxonomy" id="80883"/>
    <lineage>
        <taxon>Bacteria</taxon>
        <taxon>Pseudomonadati</taxon>
        <taxon>Pseudomonadota</taxon>
        <taxon>Betaproteobacteria</taxon>
        <taxon>Burkholderiales</taxon>
        <taxon>Comamonadaceae</taxon>
        <taxon>Giesbergeria</taxon>
    </lineage>
</organism>
<dbReference type="SMART" id="SM00267">
    <property type="entry name" value="GGDEF"/>
    <property type="match status" value="1"/>
</dbReference>
<dbReference type="EMBL" id="JBHSHJ010000011">
    <property type="protein sequence ID" value="MFC4789869.1"/>
    <property type="molecule type" value="Genomic_DNA"/>
</dbReference>
<dbReference type="Pfam" id="PF00072">
    <property type="entry name" value="Response_reg"/>
    <property type="match status" value="1"/>
</dbReference>
<feature type="domain" description="GGDEF" evidence="6">
    <location>
        <begin position="308"/>
        <end position="441"/>
    </location>
</feature>
<gene>
    <name evidence="7" type="ORF">ACFO6X_12850</name>
</gene>
<evidence type="ECO:0000256" key="2">
    <source>
        <dbReference type="SAM" id="Coils"/>
    </source>
</evidence>
<dbReference type="Gene3D" id="3.30.450.20">
    <property type="entry name" value="PAS domain"/>
    <property type="match status" value="1"/>
</dbReference>
<dbReference type="GO" id="GO:0052621">
    <property type="term" value="F:diguanylate cyclase activity"/>
    <property type="evidence" value="ECO:0007669"/>
    <property type="project" value="UniProtKB-EC"/>
</dbReference>
<feature type="modified residue" description="4-aspartylphosphate" evidence="1">
    <location>
        <position position="55"/>
    </location>
</feature>
<keyword evidence="1" id="KW-0597">Phosphoprotein</keyword>
<dbReference type="InterPro" id="IPR001610">
    <property type="entry name" value="PAC"/>
</dbReference>
<dbReference type="NCBIfam" id="TIGR00229">
    <property type="entry name" value="sensory_box"/>
    <property type="match status" value="1"/>
</dbReference>
<dbReference type="InterPro" id="IPR035965">
    <property type="entry name" value="PAS-like_dom_sf"/>
</dbReference>
<dbReference type="Pfam" id="PF00990">
    <property type="entry name" value="GGDEF"/>
    <property type="match status" value="1"/>
</dbReference>
<feature type="domain" description="PAS" evidence="4">
    <location>
        <begin position="151"/>
        <end position="196"/>
    </location>
</feature>
<dbReference type="InterPro" id="IPR043128">
    <property type="entry name" value="Rev_trsase/Diguanyl_cyclase"/>
</dbReference>
<dbReference type="PROSITE" id="PS50110">
    <property type="entry name" value="RESPONSE_REGULATORY"/>
    <property type="match status" value="1"/>
</dbReference>
<dbReference type="CDD" id="cd00130">
    <property type="entry name" value="PAS"/>
    <property type="match status" value="1"/>
</dbReference>
<evidence type="ECO:0000256" key="1">
    <source>
        <dbReference type="PROSITE-ProRule" id="PRU00169"/>
    </source>
</evidence>
<feature type="domain" description="PAC" evidence="5">
    <location>
        <begin position="222"/>
        <end position="276"/>
    </location>
</feature>
<dbReference type="InterPro" id="IPR029787">
    <property type="entry name" value="Nucleotide_cyclase"/>
</dbReference>
<name>A0ABV9QGC8_9BURK</name>
<reference evidence="8" key="1">
    <citation type="journal article" date="2019" name="Int. J. Syst. Evol. Microbiol.">
        <title>The Global Catalogue of Microorganisms (GCM) 10K type strain sequencing project: providing services to taxonomists for standard genome sequencing and annotation.</title>
        <authorList>
            <consortium name="The Broad Institute Genomics Platform"/>
            <consortium name="The Broad Institute Genome Sequencing Center for Infectious Disease"/>
            <person name="Wu L."/>
            <person name="Ma J."/>
        </authorList>
    </citation>
    <scope>NUCLEOTIDE SEQUENCE [LARGE SCALE GENOMIC DNA]</scope>
    <source>
        <strain evidence="8">CCUG 49452</strain>
    </source>
</reference>
<dbReference type="InterPro" id="IPR000160">
    <property type="entry name" value="GGDEF_dom"/>
</dbReference>